<protein>
    <submittedName>
        <fullName evidence="4">Putative bacillithiol system oxidoreductase, YpdA family</fullName>
    </submittedName>
</protein>
<dbReference type="AlphaFoldDB" id="A0A1U9Z7G3"/>
<dbReference type="GO" id="GO:0050660">
    <property type="term" value="F:flavin adenine dinucleotide binding"/>
    <property type="evidence" value="ECO:0007669"/>
    <property type="project" value="TreeGrafter"/>
</dbReference>
<dbReference type="InterPro" id="IPR050982">
    <property type="entry name" value="Auxin_biosynth/cation_transpt"/>
</dbReference>
<evidence type="ECO:0000256" key="1">
    <source>
        <dbReference type="ARBA" id="ARBA00023002"/>
    </source>
</evidence>
<dbReference type="PANTHER" id="PTHR43539:SF91">
    <property type="entry name" value="FAD-DEPENDENT URATE HYDROXYLASE"/>
    <property type="match status" value="1"/>
</dbReference>
<sequence length="504" mass="55694">MNDDIGNDGWNAGPASSRQGAEAHDAAVRTALALRGGFPDDWVVPRKDIDHDVVIVGGGQSGVAIALALKRAGITRVSVIDAARSGEEGIWRTTARMKSLRSPKQLPGPELDVPEMSFRAWYAARTGDEAYDALQSIPRLVWAQYLDWFRIIAGVTVRYQTRLDRVESSENGLRLALSVEGEERIETCRKVVLATGFLGGGCARIPDWIKNELPPERYAHADTMVDFTALKGRRLAVFGAASSAFDAAAVALETGVQSVHMFCRQDDLERYSRMRVLYYPGSVEHFPRLLDRHRWHIMNALCCRAQGPVPETVRRATQFQNFHLHLGARDALPVFDGRSIVIGDLAFDYVIAGTGYGVDLAARPELASVSDGIALWGDRYQPPKEERNEELARYPYLTPGFGLTAKGPDRRVEDIHLFNAAAMLSNGRNPAEISGFRHGIPQLVTAIGADLYTADAEMHVKRALTPVEPILSADEYRHSIWTERAPAVSRKDRAIQPVRQDDAC</sequence>
<dbReference type="Gene3D" id="3.50.50.60">
    <property type="entry name" value="FAD/NAD(P)-binding domain"/>
    <property type="match status" value="1"/>
</dbReference>
<evidence type="ECO:0000313" key="5">
    <source>
        <dbReference type="Proteomes" id="UP000191135"/>
    </source>
</evidence>
<dbReference type="Pfam" id="PF13454">
    <property type="entry name" value="NAD_binding_9"/>
    <property type="match status" value="1"/>
</dbReference>
<feature type="region of interest" description="Disordered" evidence="2">
    <location>
        <begin position="1"/>
        <end position="24"/>
    </location>
</feature>
<feature type="domain" description="FAD-dependent urate hydroxylase HpyO/Asp monooxygenase CreE-like FAD/NAD(P)-binding" evidence="3">
    <location>
        <begin position="54"/>
        <end position="197"/>
    </location>
</feature>
<dbReference type="eggNOG" id="COG2072">
    <property type="taxonomic scope" value="Bacteria"/>
</dbReference>
<keyword evidence="5" id="KW-1185">Reference proteome</keyword>
<name>A0A1U9Z7G3_9HYPH</name>
<dbReference type="PANTHER" id="PTHR43539">
    <property type="entry name" value="FLAVIN-BINDING MONOOXYGENASE-LIKE PROTEIN (AFU_ORTHOLOGUE AFUA_4G09220)"/>
    <property type="match status" value="1"/>
</dbReference>
<gene>
    <name evidence="4" type="ORF">Mame_04371</name>
</gene>
<reference evidence="4 5" key="1">
    <citation type="submission" date="2017-03" db="EMBL/GenBank/DDBJ databases">
        <title>Foreign affairs: Plasmid Transfer between Roseobacters and Rhizobia.</title>
        <authorList>
            <person name="Bartling P."/>
            <person name="Bunk B."/>
            <person name="Overmann J."/>
            <person name="Brinkmann H."/>
            <person name="Petersen J."/>
        </authorList>
    </citation>
    <scope>NUCLEOTIDE SEQUENCE [LARGE SCALE GENOMIC DNA]</scope>
    <source>
        <strain evidence="4 5">MACL11</strain>
        <plasmid evidence="5">Plasmid pmm593</plasmid>
    </source>
</reference>
<organism evidence="4 5">
    <name type="scientific">Martelella mediterranea DSM 17316</name>
    <dbReference type="NCBI Taxonomy" id="1122214"/>
    <lineage>
        <taxon>Bacteria</taxon>
        <taxon>Pseudomonadati</taxon>
        <taxon>Pseudomonadota</taxon>
        <taxon>Alphaproteobacteria</taxon>
        <taxon>Hyphomicrobiales</taxon>
        <taxon>Aurantimonadaceae</taxon>
        <taxon>Martelella</taxon>
    </lineage>
</organism>
<evidence type="ECO:0000256" key="2">
    <source>
        <dbReference type="SAM" id="MobiDB-lite"/>
    </source>
</evidence>
<dbReference type="OrthoDB" id="8671611at2"/>
<dbReference type="KEGG" id="mmed:Mame_04371"/>
<keyword evidence="1" id="KW-0560">Oxidoreductase</keyword>
<accession>A0A1U9Z7G3</accession>
<dbReference type="InterPro" id="IPR036188">
    <property type="entry name" value="FAD/NAD-bd_sf"/>
</dbReference>
<evidence type="ECO:0000313" key="4">
    <source>
        <dbReference type="EMBL" id="AQZ53663.1"/>
    </source>
</evidence>
<dbReference type="PRINTS" id="PR00420">
    <property type="entry name" value="RNGMNOXGNASE"/>
</dbReference>
<dbReference type="RefSeq" id="WP_018067001.1">
    <property type="nucleotide sequence ID" value="NZ_AQWH01000031.1"/>
</dbReference>
<keyword evidence="4" id="KW-0614">Plasmid</keyword>
<dbReference type="Proteomes" id="UP000191135">
    <property type="component" value="Plasmid pMM593"/>
</dbReference>
<dbReference type="GO" id="GO:0004497">
    <property type="term" value="F:monooxygenase activity"/>
    <property type="evidence" value="ECO:0007669"/>
    <property type="project" value="TreeGrafter"/>
</dbReference>
<dbReference type="EMBL" id="CP020331">
    <property type="protein sequence ID" value="AQZ53663.1"/>
    <property type="molecule type" value="Genomic_DNA"/>
</dbReference>
<geneLocation type="plasmid" evidence="5">
    <name>pmm593</name>
</geneLocation>
<evidence type="ECO:0000259" key="3">
    <source>
        <dbReference type="Pfam" id="PF13454"/>
    </source>
</evidence>
<proteinExistence type="predicted"/>
<dbReference type="InterPro" id="IPR038732">
    <property type="entry name" value="HpyO/CreE_NAD-binding"/>
</dbReference>
<dbReference type="SUPFAM" id="SSF51905">
    <property type="entry name" value="FAD/NAD(P)-binding domain"/>
    <property type="match status" value="1"/>
</dbReference>